<evidence type="ECO:0000256" key="2">
    <source>
        <dbReference type="ARBA" id="ARBA00022833"/>
    </source>
</evidence>
<feature type="domain" description="Mannose-6-phosphate isomerase cupin" evidence="8">
    <location>
        <begin position="247"/>
        <end position="319"/>
    </location>
</feature>
<dbReference type="Proteomes" id="UP000184050">
    <property type="component" value="Unassembled WGS sequence"/>
</dbReference>
<evidence type="ECO:0000256" key="6">
    <source>
        <dbReference type="PIRSR" id="PIRSR036894-2"/>
    </source>
</evidence>
<keyword evidence="1 5" id="KW-0479">Metal-binding</keyword>
<proteinExistence type="predicted"/>
<dbReference type="CDD" id="cd07010">
    <property type="entry name" value="cupin_PMI_type_I_N_bac"/>
    <property type="match status" value="1"/>
</dbReference>
<dbReference type="InterPro" id="IPR011051">
    <property type="entry name" value="RmlC_Cupin_sf"/>
</dbReference>
<evidence type="ECO:0000256" key="1">
    <source>
        <dbReference type="ARBA" id="ARBA00022723"/>
    </source>
</evidence>
<feature type="domain" description="Phosphomannose isomerase type I catalytic" evidence="7">
    <location>
        <begin position="8"/>
        <end position="117"/>
    </location>
</feature>
<dbReference type="OrthoDB" id="9808275at2"/>
<dbReference type="GO" id="GO:0005975">
    <property type="term" value="P:carbohydrate metabolic process"/>
    <property type="evidence" value="ECO:0007669"/>
    <property type="project" value="InterPro"/>
</dbReference>
<feature type="binding site" evidence="5">
    <location>
        <position position="105"/>
    </location>
    <ligand>
        <name>Zn(2+)</name>
        <dbReference type="ChEBI" id="CHEBI:29105"/>
    </ligand>
</feature>
<evidence type="ECO:0000313" key="10">
    <source>
        <dbReference type="Proteomes" id="UP000184050"/>
    </source>
</evidence>
<dbReference type="SUPFAM" id="SSF51182">
    <property type="entry name" value="RmlC-like cupins"/>
    <property type="match status" value="1"/>
</dbReference>
<feature type="active site" evidence="6">
    <location>
        <position position="200"/>
    </location>
</feature>
<gene>
    <name evidence="9" type="ORF">SAMN05444280_10931</name>
</gene>
<dbReference type="AlphaFoldDB" id="A0A1M6FPD0"/>
<dbReference type="PIRSF" id="PIRSF036894">
    <property type="entry name" value="PMI_Firm_short"/>
    <property type="match status" value="1"/>
</dbReference>
<keyword evidence="2 5" id="KW-0862">Zinc</keyword>
<dbReference type="PANTHER" id="PTHR42742:SF3">
    <property type="entry name" value="FRUCTOKINASE"/>
    <property type="match status" value="1"/>
</dbReference>
<sequence>MAGLYPLKFKPILHEKIWGGNRLKELLNKDIDNLPNCGESWEISSVEGKISEVNNGYLQGNNLQELIEVYMGDLVGEKIYKKYGIEFPLLIKFIDAQADLSIQVHPNDELSKKRHNAYGKTEMWYVVNAEDGSLINSGFNQPVTREKYLEYLENGKLTDLLCYEKTATGDVFFIPAGRVHAIGKGILLAEIQQTSDVTYRIYDYDRKDENGNKRELHTDLALDAIDFTYQDEYKTKYKAEKNKSSEIVSCDYFTTNILDFSEKLEKDYHHFDSFVVYMTLEGQFNIEYEGGNEKVNKGETVLLPASLESVRLKPETESAKVLEIYIK</sequence>
<evidence type="ECO:0000313" key="9">
    <source>
        <dbReference type="EMBL" id="SHI99532.1"/>
    </source>
</evidence>
<name>A0A1M6FPD0_9BACT</name>
<dbReference type="GO" id="GO:0008270">
    <property type="term" value="F:zinc ion binding"/>
    <property type="evidence" value="ECO:0007669"/>
    <property type="project" value="InterPro"/>
</dbReference>
<dbReference type="Gene3D" id="2.60.120.10">
    <property type="entry name" value="Jelly Rolls"/>
    <property type="match status" value="2"/>
</dbReference>
<dbReference type="InterPro" id="IPR014710">
    <property type="entry name" value="RmlC-like_jellyroll"/>
</dbReference>
<protein>
    <recommendedName>
        <fullName evidence="3">Phosphohexomutase</fullName>
    </recommendedName>
    <alternativeName>
        <fullName evidence="4">Phosphomannose isomerase</fullName>
    </alternativeName>
</protein>
<comment type="cofactor">
    <cofactor evidence="5">
        <name>Zn(2+)</name>
        <dbReference type="ChEBI" id="CHEBI:29105"/>
    </cofactor>
    <text evidence="5">Binds 1 zinc ion per subunit.</text>
</comment>
<dbReference type="RefSeq" id="WP_073167997.1">
    <property type="nucleotide sequence ID" value="NZ_FQZE01000009.1"/>
</dbReference>
<dbReference type="InterPro" id="IPR014628">
    <property type="entry name" value="Man6P_isomerase_Firm_short"/>
</dbReference>
<dbReference type="InterPro" id="IPR051804">
    <property type="entry name" value="Carb_Metab_Reg_Kinase/Isom"/>
</dbReference>
<evidence type="ECO:0000259" key="8">
    <source>
        <dbReference type="Pfam" id="PF21621"/>
    </source>
</evidence>
<feature type="binding site" evidence="5">
    <location>
        <position position="122"/>
    </location>
    <ligand>
        <name>Zn(2+)</name>
        <dbReference type="ChEBI" id="CHEBI:29105"/>
    </ligand>
</feature>
<keyword evidence="10" id="KW-1185">Reference proteome</keyword>
<dbReference type="PANTHER" id="PTHR42742">
    <property type="entry name" value="TRANSCRIPTIONAL REPRESSOR MPRA"/>
    <property type="match status" value="1"/>
</dbReference>
<evidence type="ECO:0000256" key="3">
    <source>
        <dbReference type="ARBA" id="ARBA00029741"/>
    </source>
</evidence>
<evidence type="ECO:0000259" key="7">
    <source>
        <dbReference type="Pfam" id="PF20511"/>
    </source>
</evidence>
<reference evidence="9 10" key="1">
    <citation type="submission" date="2016-11" db="EMBL/GenBank/DDBJ databases">
        <authorList>
            <person name="Jaros S."/>
            <person name="Januszkiewicz K."/>
            <person name="Wedrychowicz H."/>
        </authorList>
    </citation>
    <scope>NUCLEOTIDE SEQUENCE [LARGE SCALE GENOMIC DNA]</scope>
    <source>
        <strain evidence="9 10">DSM 27063</strain>
    </source>
</reference>
<evidence type="ECO:0000256" key="5">
    <source>
        <dbReference type="PIRSR" id="PIRSR036894-1"/>
    </source>
</evidence>
<dbReference type="InterPro" id="IPR049071">
    <property type="entry name" value="MPI_cupin_dom"/>
</dbReference>
<organism evidence="9 10">
    <name type="scientific">Tangfeifania diversioriginum</name>
    <dbReference type="NCBI Taxonomy" id="1168035"/>
    <lineage>
        <taxon>Bacteria</taxon>
        <taxon>Pseudomonadati</taxon>
        <taxon>Bacteroidota</taxon>
        <taxon>Bacteroidia</taxon>
        <taxon>Marinilabiliales</taxon>
        <taxon>Prolixibacteraceae</taxon>
        <taxon>Tangfeifania</taxon>
    </lineage>
</organism>
<accession>A0A1M6FPD0</accession>
<evidence type="ECO:0000256" key="4">
    <source>
        <dbReference type="ARBA" id="ARBA00030762"/>
    </source>
</evidence>
<dbReference type="Pfam" id="PF20511">
    <property type="entry name" value="PMI_typeI_cat"/>
    <property type="match status" value="1"/>
</dbReference>
<dbReference type="Pfam" id="PF21621">
    <property type="entry name" value="MPI_cupin_dom"/>
    <property type="match status" value="1"/>
</dbReference>
<dbReference type="EMBL" id="FQZE01000009">
    <property type="protein sequence ID" value="SHI99532.1"/>
    <property type="molecule type" value="Genomic_DNA"/>
</dbReference>
<feature type="binding site" evidence="5">
    <location>
        <position position="180"/>
    </location>
    <ligand>
        <name>Zn(2+)</name>
        <dbReference type="ChEBI" id="CHEBI:29105"/>
    </ligand>
</feature>
<dbReference type="STRING" id="1168035.SAMN05444280_10931"/>
<dbReference type="InterPro" id="IPR046457">
    <property type="entry name" value="PMI_typeI_cat"/>
</dbReference>
<dbReference type="GO" id="GO:0004476">
    <property type="term" value="F:mannose-6-phosphate isomerase activity"/>
    <property type="evidence" value="ECO:0007669"/>
    <property type="project" value="InterPro"/>
</dbReference>
<keyword evidence="9" id="KW-0413">Isomerase</keyword>